<gene>
    <name evidence="2" type="ORF">KEG57_45725</name>
</gene>
<dbReference type="Proteomes" id="UP001151081">
    <property type="component" value="Unassembled WGS sequence"/>
</dbReference>
<feature type="chain" id="PRO_5040969673" evidence="1">
    <location>
        <begin position="27"/>
        <end position="177"/>
    </location>
</feature>
<evidence type="ECO:0000256" key="1">
    <source>
        <dbReference type="SAM" id="SignalP"/>
    </source>
</evidence>
<comment type="caution">
    <text evidence="2">The sequence shown here is derived from an EMBL/GenBank/DDBJ whole genome shotgun (WGS) entry which is preliminary data.</text>
</comment>
<keyword evidence="3" id="KW-1185">Reference proteome</keyword>
<reference evidence="2 3" key="1">
    <citation type="submission" date="2021-04" db="EMBL/GenBank/DDBJ databases">
        <title>Genome analysis of Polyangium sp.</title>
        <authorList>
            <person name="Li Y."/>
            <person name="Wang J."/>
        </authorList>
    </citation>
    <scope>NUCLEOTIDE SEQUENCE [LARGE SCALE GENOMIC DNA]</scope>
    <source>
        <strain evidence="2 3">SDU14</strain>
    </source>
</reference>
<name>A0A9X3XGV7_9BACT</name>
<evidence type="ECO:0000313" key="3">
    <source>
        <dbReference type="Proteomes" id="UP001151081"/>
    </source>
</evidence>
<accession>A0A9X3XGV7</accession>
<dbReference type="RefSeq" id="WP_272429114.1">
    <property type="nucleotide sequence ID" value="NZ_JAGTJJ010000059.1"/>
</dbReference>
<feature type="signal peptide" evidence="1">
    <location>
        <begin position="1"/>
        <end position="26"/>
    </location>
</feature>
<sequence length="177" mass="17584">MNRRTTLGVVAGLAGALVLAGGDAQAAKSTATYGMSAPVTGSVVDAFGNVTGQLAGTVTVESFAAQSGQLVANGKMTARLTDLAGNVMGTVTNVVVAQVATITHATCTILELELNPLSLSALGLQIDLSRVVLVLTANAGGGRLGQLLCTFADALGGGGMPLSLAGMLNDVLLLFAR</sequence>
<keyword evidence="1" id="KW-0732">Signal</keyword>
<proteinExistence type="predicted"/>
<protein>
    <submittedName>
        <fullName evidence="2">Uncharacterized protein</fullName>
    </submittedName>
</protein>
<evidence type="ECO:0000313" key="2">
    <source>
        <dbReference type="EMBL" id="MDC3987851.1"/>
    </source>
</evidence>
<dbReference type="EMBL" id="JAGTJJ010000059">
    <property type="protein sequence ID" value="MDC3987851.1"/>
    <property type="molecule type" value="Genomic_DNA"/>
</dbReference>
<organism evidence="2 3">
    <name type="scientific">Polyangium jinanense</name>
    <dbReference type="NCBI Taxonomy" id="2829994"/>
    <lineage>
        <taxon>Bacteria</taxon>
        <taxon>Pseudomonadati</taxon>
        <taxon>Myxococcota</taxon>
        <taxon>Polyangia</taxon>
        <taxon>Polyangiales</taxon>
        <taxon>Polyangiaceae</taxon>
        <taxon>Polyangium</taxon>
    </lineage>
</organism>
<dbReference type="AlphaFoldDB" id="A0A9X3XGV7"/>